<evidence type="ECO:0000256" key="5">
    <source>
        <dbReference type="ARBA" id="ARBA00023136"/>
    </source>
</evidence>
<dbReference type="InterPro" id="IPR036259">
    <property type="entry name" value="MFS_trans_sf"/>
</dbReference>
<sequence>MEMVLKDKEDHLNNFKLSRLLVLVMAVASGITVANIYYIQPLLVKIADSFHVTQVSVGFVAMLTQIGYALGMLIILPLADIKEKRLLIIIMLLCSACSLMLMYFSFNITVISIASFAVGFTSVVPQLIVPFAAQLAEPRERGKIIGTVMSGVLIGILVSRTFSGLVGEYWGWRIVYLIAAATMIILAIFLSRLLPLCPPTSSLKYKELFKSMVSLTKSLPVLREASLNGALMFAAFSAFWTSLVFLLESSHYHMGADAAGLFGLVGVTGAMAAPIVGRIADKRNPKFTVGLGMIAVILSYLCFFAFGFKLWGLIIGVILLDLGVQSCQISNQARVHALNDGARNRINTVYMVSYFIGGALGSYLGSYSYAHFEWYGVCILGLLTQLIALVIHKNYKVKPYIG</sequence>
<evidence type="ECO:0000313" key="8">
    <source>
        <dbReference type="EMBL" id="SPF50436.1"/>
    </source>
</evidence>
<evidence type="ECO:0000313" key="9">
    <source>
        <dbReference type="Proteomes" id="UP000238916"/>
    </source>
</evidence>
<feature type="transmembrane region" description="Helical" evidence="6">
    <location>
        <begin position="20"/>
        <end position="39"/>
    </location>
</feature>
<feature type="transmembrane region" description="Helical" evidence="6">
    <location>
        <begin position="259"/>
        <end position="280"/>
    </location>
</feature>
<organism evidence="8 9">
    <name type="scientific">Candidatus Desulfosporosinus infrequens</name>
    <dbReference type="NCBI Taxonomy" id="2043169"/>
    <lineage>
        <taxon>Bacteria</taxon>
        <taxon>Bacillati</taxon>
        <taxon>Bacillota</taxon>
        <taxon>Clostridia</taxon>
        <taxon>Eubacteriales</taxon>
        <taxon>Desulfitobacteriaceae</taxon>
        <taxon>Desulfosporosinus</taxon>
    </lineage>
</organism>
<comment type="subcellular location">
    <subcellularLocation>
        <location evidence="1">Cell membrane</location>
        <topology evidence="1">Multi-pass membrane protein</topology>
    </subcellularLocation>
</comment>
<dbReference type="Pfam" id="PF07690">
    <property type="entry name" value="MFS_1"/>
    <property type="match status" value="1"/>
</dbReference>
<dbReference type="Proteomes" id="UP000238916">
    <property type="component" value="Unassembled WGS sequence"/>
</dbReference>
<feature type="transmembrane region" description="Helical" evidence="6">
    <location>
        <begin position="174"/>
        <end position="194"/>
    </location>
</feature>
<feature type="domain" description="Major facilitator superfamily (MFS) profile" evidence="7">
    <location>
        <begin position="21"/>
        <end position="396"/>
    </location>
</feature>
<feature type="transmembrane region" description="Helical" evidence="6">
    <location>
        <begin position="59"/>
        <end position="79"/>
    </location>
</feature>
<dbReference type="PANTHER" id="PTHR42910:SF1">
    <property type="entry name" value="MAJOR FACILITATOR SUPERFAMILY (MFS) PROFILE DOMAIN-CONTAINING PROTEIN"/>
    <property type="match status" value="1"/>
</dbReference>
<feature type="transmembrane region" description="Helical" evidence="6">
    <location>
        <begin position="374"/>
        <end position="391"/>
    </location>
</feature>
<feature type="transmembrane region" description="Helical" evidence="6">
    <location>
        <begin position="312"/>
        <end position="329"/>
    </location>
</feature>
<feature type="transmembrane region" description="Helical" evidence="6">
    <location>
        <begin position="110"/>
        <end position="132"/>
    </location>
</feature>
<reference evidence="9" key="1">
    <citation type="submission" date="2018-02" db="EMBL/GenBank/DDBJ databases">
        <authorList>
            <person name="Hausmann B."/>
        </authorList>
    </citation>
    <scope>NUCLEOTIDE SEQUENCE [LARGE SCALE GENOMIC DNA]</scope>
    <source>
        <strain evidence="9">Peat soil MAG SbF1</strain>
    </source>
</reference>
<dbReference type="PROSITE" id="PS50850">
    <property type="entry name" value="MFS"/>
    <property type="match status" value="1"/>
</dbReference>
<gene>
    <name evidence="8" type="ORF">SBF1_480017</name>
</gene>
<keyword evidence="3 6" id="KW-0812">Transmembrane</keyword>
<dbReference type="InterPro" id="IPR011701">
    <property type="entry name" value="MFS"/>
</dbReference>
<proteinExistence type="predicted"/>
<protein>
    <submittedName>
        <fullName evidence="8">Major Facilitator Superfamily protein</fullName>
    </submittedName>
</protein>
<feature type="transmembrane region" description="Helical" evidence="6">
    <location>
        <begin position="349"/>
        <end position="368"/>
    </location>
</feature>
<keyword evidence="4 6" id="KW-1133">Transmembrane helix</keyword>
<dbReference type="CDD" id="cd17324">
    <property type="entry name" value="MFS_NepI_like"/>
    <property type="match status" value="1"/>
</dbReference>
<dbReference type="GO" id="GO:0022857">
    <property type="term" value="F:transmembrane transporter activity"/>
    <property type="evidence" value="ECO:0007669"/>
    <property type="project" value="InterPro"/>
</dbReference>
<keyword evidence="5 6" id="KW-0472">Membrane</keyword>
<dbReference type="SUPFAM" id="SSF103473">
    <property type="entry name" value="MFS general substrate transporter"/>
    <property type="match status" value="1"/>
</dbReference>
<dbReference type="AlphaFoldDB" id="A0A2U3LEZ6"/>
<evidence type="ECO:0000259" key="7">
    <source>
        <dbReference type="PROSITE" id="PS50850"/>
    </source>
</evidence>
<dbReference type="InterPro" id="IPR020846">
    <property type="entry name" value="MFS_dom"/>
</dbReference>
<accession>A0A2U3LEZ6</accession>
<dbReference type="EMBL" id="OMOF01000423">
    <property type="protein sequence ID" value="SPF50436.1"/>
    <property type="molecule type" value="Genomic_DNA"/>
</dbReference>
<evidence type="ECO:0000256" key="6">
    <source>
        <dbReference type="SAM" id="Phobius"/>
    </source>
</evidence>
<feature type="transmembrane region" description="Helical" evidence="6">
    <location>
        <begin position="86"/>
        <end position="104"/>
    </location>
</feature>
<feature type="transmembrane region" description="Helical" evidence="6">
    <location>
        <begin position="287"/>
        <end position="306"/>
    </location>
</feature>
<dbReference type="GO" id="GO:0005886">
    <property type="term" value="C:plasma membrane"/>
    <property type="evidence" value="ECO:0007669"/>
    <property type="project" value="UniProtKB-SubCell"/>
</dbReference>
<evidence type="ECO:0000256" key="4">
    <source>
        <dbReference type="ARBA" id="ARBA00022989"/>
    </source>
</evidence>
<dbReference type="PANTHER" id="PTHR42910">
    <property type="entry name" value="TRANSPORTER SCO4007-RELATED"/>
    <property type="match status" value="1"/>
</dbReference>
<feature type="transmembrane region" description="Helical" evidence="6">
    <location>
        <begin position="144"/>
        <end position="162"/>
    </location>
</feature>
<evidence type="ECO:0000256" key="3">
    <source>
        <dbReference type="ARBA" id="ARBA00022692"/>
    </source>
</evidence>
<evidence type="ECO:0000256" key="2">
    <source>
        <dbReference type="ARBA" id="ARBA00022448"/>
    </source>
</evidence>
<keyword evidence="2" id="KW-0813">Transport</keyword>
<feature type="transmembrane region" description="Helical" evidence="6">
    <location>
        <begin position="227"/>
        <end position="247"/>
    </location>
</feature>
<dbReference type="Gene3D" id="1.20.1250.20">
    <property type="entry name" value="MFS general substrate transporter like domains"/>
    <property type="match status" value="1"/>
</dbReference>
<name>A0A2U3LEZ6_9FIRM</name>
<evidence type="ECO:0000256" key="1">
    <source>
        <dbReference type="ARBA" id="ARBA00004651"/>
    </source>
</evidence>